<dbReference type="InterPro" id="IPR041677">
    <property type="entry name" value="DNA2/NAM7_AAA_11"/>
</dbReference>
<dbReference type="Pfam" id="PF13087">
    <property type="entry name" value="AAA_12"/>
    <property type="match status" value="1"/>
</dbReference>
<dbReference type="SUPFAM" id="SSF52540">
    <property type="entry name" value="P-loop containing nucleoside triphosphate hydrolases"/>
    <property type="match status" value="1"/>
</dbReference>
<keyword evidence="6" id="KW-0175">Coiled coil</keyword>
<reference evidence="9" key="1">
    <citation type="journal article" date="2015" name="Nature">
        <title>Complex archaea that bridge the gap between prokaryotes and eukaryotes.</title>
        <authorList>
            <person name="Spang A."/>
            <person name="Saw J.H."/>
            <person name="Jorgensen S.L."/>
            <person name="Zaremba-Niedzwiedzka K."/>
            <person name="Martijn J."/>
            <person name="Lind A.E."/>
            <person name="van Eijk R."/>
            <person name="Schleper C."/>
            <person name="Guy L."/>
            <person name="Ettema T.J."/>
        </authorList>
    </citation>
    <scope>NUCLEOTIDE SEQUENCE</scope>
</reference>
<comment type="caution">
    <text evidence="9">The sequence shown here is derived from an EMBL/GenBank/DDBJ whole genome shotgun (WGS) entry which is preliminary data.</text>
</comment>
<evidence type="ECO:0000259" key="7">
    <source>
        <dbReference type="Pfam" id="PF13086"/>
    </source>
</evidence>
<evidence type="ECO:0008006" key="10">
    <source>
        <dbReference type="Google" id="ProtNLM"/>
    </source>
</evidence>
<organism evidence="9">
    <name type="scientific">marine sediment metagenome</name>
    <dbReference type="NCBI Taxonomy" id="412755"/>
    <lineage>
        <taxon>unclassified sequences</taxon>
        <taxon>metagenomes</taxon>
        <taxon>ecological metagenomes</taxon>
    </lineage>
</organism>
<dbReference type="GO" id="GO:0043139">
    <property type="term" value="F:5'-3' DNA helicase activity"/>
    <property type="evidence" value="ECO:0007669"/>
    <property type="project" value="TreeGrafter"/>
</dbReference>
<name>A0A0F9S6E2_9ZZZZ</name>
<keyword evidence="4" id="KW-0347">Helicase</keyword>
<keyword evidence="2" id="KW-0547">Nucleotide-binding</keyword>
<dbReference type="Pfam" id="PF13086">
    <property type="entry name" value="AAA_11"/>
    <property type="match status" value="2"/>
</dbReference>
<evidence type="ECO:0000256" key="4">
    <source>
        <dbReference type="ARBA" id="ARBA00022806"/>
    </source>
</evidence>
<dbReference type="GO" id="GO:0016787">
    <property type="term" value="F:hydrolase activity"/>
    <property type="evidence" value="ECO:0007669"/>
    <property type="project" value="UniProtKB-KW"/>
</dbReference>
<feature type="domain" description="DNA2/NAM7 helicase helicase" evidence="7">
    <location>
        <begin position="364"/>
        <end position="444"/>
    </location>
</feature>
<proteinExistence type="inferred from homology"/>
<accession>A0A0F9S6E2</accession>
<protein>
    <recommendedName>
        <fullName evidence="10">Helicase ATP-binding domain-containing protein</fullName>
    </recommendedName>
</protein>
<evidence type="ECO:0000256" key="1">
    <source>
        <dbReference type="ARBA" id="ARBA00007913"/>
    </source>
</evidence>
<sequence>MNVWQINSNQLSYELQIPEKSLDLFRDYLFHRFRELYSQADNFILPDDWSFINNILVLKFRDTQGLKIVKIDELDKDLKDFESNIEDFIKVLKTLANQHELNIMGFSQFLPIKGKWVVPITFFTRSLQKQKLEEALQRDIRFIDTWISLILNRLNRKMDKETAGLFKLIREALNEHNYSEILKLTKSFKIKENPSFLDLLTESEFFYKIRQIYKFKKMSLNDAPFKNIRKNEDVLEIDLYFNDYHFGKIKRPSVQELWDELMENSHITRLLVYSNLKTPPNPLKILRNNEKVVEWIDLHRDQQIIVIKNRGKPLPKSGFLYVYEFGDIDQIQKKRKFINFVKNHPILEDYLKIIPIGEDDDFTNNHKRKDLAETICKNEGLFVVQGPPGTGKTYLAAEVVAKFLKNNTYAKILVCSKEHLALNYILKKVVERLNNENTEFRAFRSLSYIKQTTSTIESYIKEFVSSNIMREIGSFKWKNGSEIWYHAQENLVQEYDLRNLSLAISSASIIFCTTMDGIFHQLINKKSFDLVVIEEAGKSYPSELLHTICLGQRILLIGDQNQLPPYQIRKTEEALRIWEEILKKIKSNSRLNEDLQKRFGYDYLKLKNFYNKYSSFNMQQLCWLKPFETLFNLLPAEKKYVLDQQYRMERPLSNVIGRVFYNREFIHKKKPEKPLIGIIPKKYDVPMLWIDTPHMTEDMDATEDPGKIGMRVNFYELSILITYLKLLKPIKSIDLIILTPYNDQKDLFLESEELKNVCSELTHEPFKEIIRTTDEYQGHEADLTILSLVRNNTLYAASSWGFIIEPERLNVMFSRTKSRQVIIGCTQHIIRNSHEERIRIFHNLYLEYKKEGIFISSEKFLKN</sequence>
<feature type="coiled-coil region" evidence="6">
    <location>
        <begin position="71"/>
        <end position="98"/>
    </location>
</feature>
<evidence type="ECO:0000256" key="6">
    <source>
        <dbReference type="SAM" id="Coils"/>
    </source>
</evidence>
<dbReference type="AlphaFoldDB" id="A0A0F9S6E2"/>
<dbReference type="PANTHER" id="PTHR43788">
    <property type="entry name" value="DNA2/NAM7 HELICASE FAMILY MEMBER"/>
    <property type="match status" value="1"/>
</dbReference>
<dbReference type="InterPro" id="IPR050534">
    <property type="entry name" value="Coronavir_polyprotein_1ab"/>
</dbReference>
<comment type="similarity">
    <text evidence="1">Belongs to the DNA2/NAM7 helicase family.</text>
</comment>
<gene>
    <name evidence="9" type="ORF">LCGC14_0491780</name>
</gene>
<evidence type="ECO:0000256" key="2">
    <source>
        <dbReference type="ARBA" id="ARBA00022741"/>
    </source>
</evidence>
<dbReference type="PANTHER" id="PTHR43788:SF8">
    <property type="entry name" value="DNA-BINDING PROTEIN SMUBP-2"/>
    <property type="match status" value="1"/>
</dbReference>
<dbReference type="GO" id="GO:0005524">
    <property type="term" value="F:ATP binding"/>
    <property type="evidence" value="ECO:0007669"/>
    <property type="project" value="UniProtKB-KW"/>
</dbReference>
<evidence type="ECO:0000256" key="5">
    <source>
        <dbReference type="ARBA" id="ARBA00022840"/>
    </source>
</evidence>
<evidence type="ECO:0000256" key="3">
    <source>
        <dbReference type="ARBA" id="ARBA00022801"/>
    </source>
</evidence>
<feature type="domain" description="DNA2/NAM7 helicase-like C-terminal" evidence="8">
    <location>
        <begin position="627"/>
        <end position="826"/>
    </location>
</feature>
<evidence type="ECO:0000313" key="9">
    <source>
        <dbReference type="EMBL" id="KKN64435.1"/>
    </source>
</evidence>
<dbReference type="InterPro" id="IPR027417">
    <property type="entry name" value="P-loop_NTPase"/>
</dbReference>
<feature type="domain" description="DNA2/NAM7 helicase helicase" evidence="7">
    <location>
        <begin position="501"/>
        <end position="566"/>
    </location>
</feature>
<dbReference type="EMBL" id="LAZR01000555">
    <property type="protein sequence ID" value="KKN64435.1"/>
    <property type="molecule type" value="Genomic_DNA"/>
</dbReference>
<evidence type="ECO:0000259" key="8">
    <source>
        <dbReference type="Pfam" id="PF13087"/>
    </source>
</evidence>
<dbReference type="InterPro" id="IPR041679">
    <property type="entry name" value="DNA2/NAM7-like_C"/>
</dbReference>
<keyword evidence="3" id="KW-0378">Hydrolase</keyword>
<keyword evidence="5" id="KW-0067">ATP-binding</keyword>
<dbReference type="Gene3D" id="3.40.50.300">
    <property type="entry name" value="P-loop containing nucleotide triphosphate hydrolases"/>
    <property type="match status" value="2"/>
</dbReference>